<feature type="compositionally biased region" description="Acidic residues" evidence="2">
    <location>
        <begin position="718"/>
        <end position="728"/>
    </location>
</feature>
<evidence type="ECO:0000256" key="2">
    <source>
        <dbReference type="SAM" id="MobiDB-lite"/>
    </source>
</evidence>
<gene>
    <name evidence="4" type="ORF">AAP_01331</name>
</gene>
<keyword evidence="5" id="KW-1185">Reference proteome</keyword>
<keyword evidence="1" id="KW-0539">Nucleus</keyword>
<organism evidence="4 5">
    <name type="scientific">Ascosphaera apis ARSEF 7405</name>
    <dbReference type="NCBI Taxonomy" id="392613"/>
    <lineage>
        <taxon>Eukaryota</taxon>
        <taxon>Fungi</taxon>
        <taxon>Dikarya</taxon>
        <taxon>Ascomycota</taxon>
        <taxon>Pezizomycotina</taxon>
        <taxon>Eurotiomycetes</taxon>
        <taxon>Eurotiomycetidae</taxon>
        <taxon>Onygenales</taxon>
        <taxon>Ascosphaeraceae</taxon>
        <taxon>Ascosphaera</taxon>
    </lineage>
</organism>
<evidence type="ECO:0000313" key="4">
    <source>
        <dbReference type="EMBL" id="KZZ95655.1"/>
    </source>
</evidence>
<dbReference type="GO" id="GO:0003677">
    <property type="term" value="F:DNA binding"/>
    <property type="evidence" value="ECO:0007669"/>
    <property type="project" value="InterPro"/>
</dbReference>
<dbReference type="GO" id="GO:0005634">
    <property type="term" value="C:nucleus"/>
    <property type="evidence" value="ECO:0007669"/>
    <property type="project" value="TreeGrafter"/>
</dbReference>
<name>A0A168BRS1_9EURO</name>
<sequence>MNSNTIHGKRKPEYDLENAGVKRQAHDGAPAYLTSHHVGLTTDLEPLILHYLPLDANNECSVLNSCLRRVVPAEPNTGGIPGPMFVNVLDVHSNYLMMQRSHTVSLDALENLVAPYGPALVDTFFAKDVSSERGRAVREEITPALLAAIYLLSLPYLDVTFSSASSPAHGYGHHDSGRPNAARLKALTSRLLTESMSIPQSRAILATLQAGVLAAQCPDLNTSSLISQLISLVYDLGLHSDCGRWKDIGIGRVQRGLRRRLAWGVYVLDKWGAIVHGRPSLIREDEWDVPDLCAADFSGAYIHSQRVQGTNDNDKENEPEESFDRQEMPEEEIQHDHSAQSLLFTRTVSLTRIISSILTTFYTAAAIKEIVRLAPPTSPPSMRTRVVLEMAKPIQLRLKEWYAGLPSCLRMESPLESPDVTFSNPNGSGDGTDRGMPPGVYASALNGPEDDGIDRSLNGTLHLAYFAAEITLHRVIIRSLAVYAETDIKSSKPFASNDSEAAQDRRDSVGSMPMRNGSGIDTTPAPVPMPAADPDQYLIYICRSAAKTRLISALDFTNRLRPRHLTSPWPFYARSCLSLIGSFGLLLRITAATKSEDAFYGRRVGEYIWTLGVSETWGGSWVSWAGERVRELVEAASRSALPEKPEFIETTFSQKPGGFPKAGDQGYTSGSAGGTTPHYNVYRPFSGFNADPGDGPYMSDNEGDMMDEMEQEGSTGIEFEENDDETDAADGPINDQGDSSNSRRKMTPSSLNKATPKVVIPASESISSRPTTRGTMKSSKSMLVSPISPSMESREHTDPKVSIKYMARLKC</sequence>
<comment type="caution">
    <text evidence="4">The sequence shown here is derived from an EMBL/GenBank/DDBJ whole genome shotgun (WGS) entry which is preliminary data.</text>
</comment>
<dbReference type="CDD" id="cd12148">
    <property type="entry name" value="fungal_TF_MHR"/>
    <property type="match status" value="1"/>
</dbReference>
<dbReference type="Pfam" id="PF04082">
    <property type="entry name" value="Fungal_trans"/>
    <property type="match status" value="1"/>
</dbReference>
<protein>
    <submittedName>
        <fullName evidence="4">Transcription factor</fullName>
    </submittedName>
</protein>
<feature type="region of interest" description="Disordered" evidence="2">
    <location>
        <begin position="493"/>
        <end position="528"/>
    </location>
</feature>
<dbReference type="InterPro" id="IPR007219">
    <property type="entry name" value="XnlR_reg_dom"/>
</dbReference>
<feature type="domain" description="Xylanolytic transcriptional activator regulatory" evidence="3">
    <location>
        <begin position="222"/>
        <end position="298"/>
    </location>
</feature>
<evidence type="ECO:0000313" key="5">
    <source>
        <dbReference type="Proteomes" id="UP000242877"/>
    </source>
</evidence>
<dbReference type="VEuPathDB" id="FungiDB:AAP_01331"/>
<feature type="compositionally biased region" description="Acidic residues" evidence="2">
    <location>
        <begin position="701"/>
        <end position="711"/>
    </location>
</feature>
<dbReference type="Proteomes" id="UP000242877">
    <property type="component" value="Unassembled WGS sequence"/>
</dbReference>
<feature type="compositionally biased region" description="Basic and acidic residues" evidence="2">
    <location>
        <begin position="312"/>
        <end position="337"/>
    </location>
</feature>
<feature type="region of interest" description="Disordered" evidence="2">
    <location>
        <begin position="306"/>
        <end position="337"/>
    </location>
</feature>
<feature type="region of interest" description="Disordered" evidence="2">
    <location>
        <begin position="1"/>
        <end position="21"/>
    </location>
</feature>
<feature type="compositionally biased region" description="Polar residues" evidence="2">
    <location>
        <begin position="764"/>
        <end position="791"/>
    </location>
</feature>
<dbReference type="PANTHER" id="PTHR31668">
    <property type="entry name" value="GLUCOSE TRANSPORT TRANSCRIPTION REGULATOR RGT1-RELATED-RELATED"/>
    <property type="match status" value="1"/>
</dbReference>
<dbReference type="OrthoDB" id="4204592at2759"/>
<dbReference type="AlphaFoldDB" id="A0A168BRS1"/>
<dbReference type="SMART" id="SM00906">
    <property type="entry name" value="Fungal_trans"/>
    <property type="match status" value="1"/>
</dbReference>
<dbReference type="InterPro" id="IPR050797">
    <property type="entry name" value="Carb_Metab_Trans_Reg"/>
</dbReference>
<dbReference type="GO" id="GO:0008270">
    <property type="term" value="F:zinc ion binding"/>
    <property type="evidence" value="ECO:0007669"/>
    <property type="project" value="InterPro"/>
</dbReference>
<evidence type="ECO:0000259" key="3">
    <source>
        <dbReference type="SMART" id="SM00906"/>
    </source>
</evidence>
<dbReference type="GO" id="GO:0001080">
    <property type="term" value="P:nitrogen catabolite activation of transcription from RNA polymerase II promoter"/>
    <property type="evidence" value="ECO:0007669"/>
    <property type="project" value="TreeGrafter"/>
</dbReference>
<accession>A0A168BRS1</accession>
<dbReference type="PANTHER" id="PTHR31668:SF4">
    <property type="entry name" value="TRANSCRIPTIONAL ACTIVATOR PROTEIN DAL81"/>
    <property type="match status" value="1"/>
</dbReference>
<evidence type="ECO:0000256" key="1">
    <source>
        <dbReference type="ARBA" id="ARBA00023242"/>
    </source>
</evidence>
<proteinExistence type="predicted"/>
<dbReference type="EMBL" id="AZGZ01000004">
    <property type="protein sequence ID" value="KZZ95655.1"/>
    <property type="molecule type" value="Genomic_DNA"/>
</dbReference>
<dbReference type="GO" id="GO:0006351">
    <property type="term" value="P:DNA-templated transcription"/>
    <property type="evidence" value="ECO:0007669"/>
    <property type="project" value="InterPro"/>
</dbReference>
<feature type="region of interest" description="Disordered" evidence="2">
    <location>
        <begin position="651"/>
        <end position="800"/>
    </location>
</feature>
<reference evidence="4 5" key="1">
    <citation type="journal article" date="2016" name="Genome Biol. Evol.">
        <title>Divergent and convergent evolution of fungal pathogenicity.</title>
        <authorList>
            <person name="Shang Y."/>
            <person name="Xiao G."/>
            <person name="Zheng P."/>
            <person name="Cen K."/>
            <person name="Zhan S."/>
            <person name="Wang C."/>
        </authorList>
    </citation>
    <scope>NUCLEOTIDE SEQUENCE [LARGE SCALE GENOMIC DNA]</scope>
    <source>
        <strain evidence="4 5">ARSEF 7405</strain>
    </source>
</reference>